<keyword evidence="1" id="KW-0560">Oxidoreductase</keyword>
<dbReference type="InterPro" id="IPR006076">
    <property type="entry name" value="FAD-dep_OxRdtase"/>
</dbReference>
<dbReference type="Gene3D" id="3.50.50.60">
    <property type="entry name" value="FAD/NAD(P)-binding domain"/>
    <property type="match status" value="1"/>
</dbReference>
<dbReference type="PANTHER" id="PTHR13847:SF281">
    <property type="entry name" value="FAD DEPENDENT OXIDOREDUCTASE DOMAIN-CONTAINING PROTEIN"/>
    <property type="match status" value="1"/>
</dbReference>
<protein>
    <submittedName>
        <fullName evidence="3">FAD-dependent oxidoreductase</fullName>
    </submittedName>
</protein>
<organism evidence="3 4">
    <name type="scientific">Microvirga tunisiensis</name>
    <dbReference type="NCBI Taxonomy" id="2108360"/>
    <lineage>
        <taxon>Bacteria</taxon>
        <taxon>Pseudomonadati</taxon>
        <taxon>Pseudomonadota</taxon>
        <taxon>Alphaproteobacteria</taxon>
        <taxon>Hyphomicrobiales</taxon>
        <taxon>Methylobacteriaceae</taxon>
        <taxon>Microvirga</taxon>
    </lineage>
</organism>
<dbReference type="GO" id="GO:0016491">
    <property type="term" value="F:oxidoreductase activity"/>
    <property type="evidence" value="ECO:0007669"/>
    <property type="project" value="UniProtKB-KW"/>
</dbReference>
<dbReference type="Pfam" id="PF01266">
    <property type="entry name" value="DAO"/>
    <property type="match status" value="1"/>
</dbReference>
<evidence type="ECO:0000259" key="2">
    <source>
        <dbReference type="Pfam" id="PF01266"/>
    </source>
</evidence>
<accession>A0A5N7MNW5</accession>
<proteinExistence type="predicted"/>
<dbReference type="RefSeq" id="WP_152715132.1">
    <property type="nucleotide sequence ID" value="NZ_VOSJ01000164.1"/>
</dbReference>
<comment type="caution">
    <text evidence="3">The sequence shown here is derived from an EMBL/GenBank/DDBJ whole genome shotgun (WGS) entry which is preliminary data.</text>
</comment>
<feature type="domain" description="FAD dependent oxidoreductase" evidence="2">
    <location>
        <begin position="34"/>
        <end position="218"/>
    </location>
</feature>
<gene>
    <name evidence="3" type="ORF">FS320_26915</name>
</gene>
<sequence length="234" mass="25048">MMSHQSAPFGPSLWQATSSARPRFSRLRSADRFDVAIIGGGYTGLSSARYLGRKGLSPVVLEANHVGWGASGRNGGVVGGKFRVSFKEIGNRYGLETASRMHQLGLEAVEHIGTLVDEYNITEAQYRPSGSLRCAHNVASFEALKQECEWIGSALGDNGCCILSAEELREETGSSDFLGGMLNTHGGVIHPLNFVLGWAGALLQEGITICEQTTVLRACPSESSQGEIGVIHRP</sequence>
<keyword evidence="4" id="KW-1185">Reference proteome</keyword>
<evidence type="ECO:0000256" key="1">
    <source>
        <dbReference type="ARBA" id="ARBA00023002"/>
    </source>
</evidence>
<dbReference type="OrthoDB" id="9806601at2"/>
<dbReference type="Gene3D" id="3.30.9.10">
    <property type="entry name" value="D-Amino Acid Oxidase, subunit A, domain 2"/>
    <property type="match status" value="1"/>
</dbReference>
<evidence type="ECO:0000313" key="4">
    <source>
        <dbReference type="Proteomes" id="UP000403266"/>
    </source>
</evidence>
<dbReference type="EMBL" id="VOSK01000163">
    <property type="protein sequence ID" value="MPR28675.1"/>
    <property type="molecule type" value="Genomic_DNA"/>
</dbReference>
<dbReference type="GO" id="GO:0005737">
    <property type="term" value="C:cytoplasm"/>
    <property type="evidence" value="ECO:0007669"/>
    <property type="project" value="TreeGrafter"/>
</dbReference>
<dbReference type="Proteomes" id="UP000403266">
    <property type="component" value="Unassembled WGS sequence"/>
</dbReference>
<reference evidence="3 4" key="1">
    <citation type="journal article" date="2019" name="Syst. Appl. Microbiol.">
        <title>Microvirga tunisiensis sp. nov., a root nodule symbiotic bacterium isolated from Lupinus micranthus and L. luteus grown in Northern Tunisia.</title>
        <authorList>
            <person name="Msaddak A."/>
            <person name="Rejili M."/>
            <person name="Duran D."/>
            <person name="Mars M."/>
            <person name="Palacios J.M."/>
            <person name="Ruiz-Argueso T."/>
            <person name="Rey L."/>
            <person name="Imperial J."/>
        </authorList>
    </citation>
    <scope>NUCLEOTIDE SEQUENCE [LARGE SCALE GENOMIC DNA]</scope>
    <source>
        <strain evidence="3 4">Lmie10</strain>
    </source>
</reference>
<name>A0A5N7MNW5_9HYPH</name>
<evidence type="ECO:0000313" key="3">
    <source>
        <dbReference type="EMBL" id="MPR28675.1"/>
    </source>
</evidence>
<dbReference type="InterPro" id="IPR036188">
    <property type="entry name" value="FAD/NAD-bd_sf"/>
</dbReference>
<dbReference type="AlphaFoldDB" id="A0A5N7MNW5"/>
<dbReference type="PANTHER" id="PTHR13847">
    <property type="entry name" value="SARCOSINE DEHYDROGENASE-RELATED"/>
    <property type="match status" value="1"/>
</dbReference>
<dbReference type="SUPFAM" id="SSF51905">
    <property type="entry name" value="FAD/NAD(P)-binding domain"/>
    <property type="match status" value="1"/>
</dbReference>